<protein>
    <recommendedName>
        <fullName evidence="3">prolyl oligopeptidase</fullName>
        <ecNumber evidence="3">3.4.21.26</ecNumber>
    </recommendedName>
</protein>
<reference evidence="9 10" key="1">
    <citation type="journal article" date="2013" name="Genome Announc.">
        <title>Genome Sequence of Rhizobium lupini HPC(L) Isolated from Saline Desert Soil, Kutch (Gujarat).</title>
        <authorList>
            <person name="Agarwal L."/>
            <person name="Purohit H.J."/>
        </authorList>
    </citation>
    <scope>NUCLEOTIDE SEQUENCE [LARGE SCALE GENOMIC DNA]</scope>
    <source>
        <strain evidence="10">HPC(L)</strain>
    </source>
</reference>
<dbReference type="InterPro" id="IPR023302">
    <property type="entry name" value="Pept_S9A_N"/>
</dbReference>
<evidence type="ECO:0000256" key="6">
    <source>
        <dbReference type="ARBA" id="ARBA00022825"/>
    </source>
</evidence>
<comment type="similarity">
    <text evidence="2">Belongs to the peptidase S9A family.</text>
</comment>
<dbReference type="EC" id="3.4.21.26" evidence="3"/>
<evidence type="ECO:0000256" key="2">
    <source>
        <dbReference type="ARBA" id="ARBA00005228"/>
    </source>
</evidence>
<comment type="caution">
    <text evidence="9">The sequence shown here is derived from an EMBL/GenBank/DDBJ whole genome shotgun (WGS) entry which is preliminary data.</text>
</comment>
<evidence type="ECO:0000256" key="4">
    <source>
        <dbReference type="ARBA" id="ARBA00022670"/>
    </source>
</evidence>
<evidence type="ECO:0000259" key="7">
    <source>
        <dbReference type="Pfam" id="PF00326"/>
    </source>
</evidence>
<keyword evidence="5" id="KW-0378">Hydrolase</keyword>
<evidence type="ECO:0000256" key="5">
    <source>
        <dbReference type="ARBA" id="ARBA00022801"/>
    </source>
</evidence>
<evidence type="ECO:0000313" key="9">
    <source>
        <dbReference type="EMBL" id="EKJ94821.1"/>
    </source>
</evidence>
<comment type="catalytic activity">
    <reaction evidence="1">
        <text>Hydrolysis of Pro-|-Xaa &gt;&gt; Ala-|-Xaa in oligopeptides.</text>
        <dbReference type="EC" id="3.4.21.26"/>
    </reaction>
</comment>
<keyword evidence="10" id="KW-1185">Reference proteome</keyword>
<dbReference type="InterPro" id="IPR002471">
    <property type="entry name" value="Pept_S9_AS"/>
</dbReference>
<dbReference type="Gene3D" id="2.130.10.120">
    <property type="entry name" value="Prolyl oligopeptidase, N-terminal domain"/>
    <property type="match status" value="1"/>
</dbReference>
<dbReference type="InterPro" id="IPR051167">
    <property type="entry name" value="Prolyl_oligopep/macrocyclase"/>
</dbReference>
<sequence>MSKITYPETVRVDVTEEHFGRIVVDPYRWLENEATNDRAVAAWIEAQNKVTRAYLDMLPGRDILNDRMTSLFDYERYTVPRKRGDRYFFTLHKGHENQPCLYVRDGAFGHVRLLLDPNSWSDDNADAIGEWSVSDDGGYVAFSVQKGGSDWRTIRVLLVESGKELGDVVDWARFTRINWAPDNSGFFYSRMPEPVQGAAGAAIANHAVYFHKLGTPQADDRLIYSSPDRPGLLHVADRAEGGRYLAISSTPGTNENALTVVDLASGDWKPQTIVPHMDAEWSAIGNDGSKLILVTTDGAERRRVVSLNLAVPDPHAVEIVAEDADNAVLNDAALMGDGLFIAYLVDAKTEIRRFRMSGAFDGTVGLPGIGTAGGFQGRPGDTEAFFGFTTFDAPTAIYRYDTQTNTVKPWAEPEASLDPNDITVEQRFYRSKDGTEVPTFIVRRKDVTTAAPTLLYGYGGFGIPQLPYYNPIQLAWVEQGGVLAIAGIRGGGEYGRAWHRAGQLDKKQNAFDDFIAAGEFLKKSGITASNGLAIQGESNGGLLVGAVTNQRPDLFDVALPGVGVMDMLRFAKFTAGGFWISEFGDPSQEPNFRTIMTYSPYHTIRQGADYPAILATTAEADDRVVPAHTFKYIAALQAADLGSKPRLARIETRAGHGAGMPIEKVIAQHADMWAFAAHWTGLKISSVVPTDTDGDKEQR</sequence>
<proteinExistence type="inferred from homology"/>
<name>A0ABP2RP69_RHILU</name>
<dbReference type="PANTHER" id="PTHR42881:SF2">
    <property type="entry name" value="PROLYL ENDOPEPTIDASE"/>
    <property type="match status" value="1"/>
</dbReference>
<accession>A0ABP2RP69</accession>
<dbReference type="PRINTS" id="PR00862">
    <property type="entry name" value="PROLIGOPTASE"/>
</dbReference>
<evidence type="ECO:0000313" key="10">
    <source>
        <dbReference type="Proteomes" id="UP000017668"/>
    </source>
</evidence>
<dbReference type="PANTHER" id="PTHR42881">
    <property type="entry name" value="PROLYL ENDOPEPTIDASE"/>
    <property type="match status" value="1"/>
</dbReference>
<dbReference type="InterPro" id="IPR029058">
    <property type="entry name" value="AB_hydrolase_fold"/>
</dbReference>
<evidence type="ECO:0000256" key="3">
    <source>
        <dbReference type="ARBA" id="ARBA00011897"/>
    </source>
</evidence>
<feature type="domain" description="Peptidase S9 prolyl oligopeptidase catalytic" evidence="7">
    <location>
        <begin position="474"/>
        <end position="681"/>
    </location>
</feature>
<dbReference type="SUPFAM" id="SSF53474">
    <property type="entry name" value="alpha/beta-Hydrolases"/>
    <property type="match status" value="1"/>
</dbReference>
<dbReference type="Pfam" id="PF00326">
    <property type="entry name" value="Peptidase_S9"/>
    <property type="match status" value="1"/>
</dbReference>
<keyword evidence="6" id="KW-0720">Serine protease</keyword>
<dbReference type="PROSITE" id="PS00708">
    <property type="entry name" value="PRO_ENDOPEP_SER"/>
    <property type="match status" value="1"/>
</dbReference>
<dbReference type="Proteomes" id="UP000017668">
    <property type="component" value="Unassembled WGS sequence"/>
</dbReference>
<gene>
    <name evidence="9" type="ORF">C241_16078</name>
</gene>
<keyword evidence="4" id="KW-0645">Protease</keyword>
<dbReference type="Gene3D" id="3.40.50.1820">
    <property type="entry name" value="alpha/beta hydrolase"/>
    <property type="match status" value="1"/>
</dbReference>
<evidence type="ECO:0000259" key="8">
    <source>
        <dbReference type="Pfam" id="PF02897"/>
    </source>
</evidence>
<dbReference type="SUPFAM" id="SSF50993">
    <property type="entry name" value="Peptidase/esterase 'gauge' domain"/>
    <property type="match status" value="1"/>
</dbReference>
<feature type="domain" description="Peptidase S9A N-terminal" evidence="8">
    <location>
        <begin position="9"/>
        <end position="412"/>
    </location>
</feature>
<dbReference type="InterPro" id="IPR001375">
    <property type="entry name" value="Peptidase_S9_cat"/>
</dbReference>
<dbReference type="Pfam" id="PF02897">
    <property type="entry name" value="Peptidase_S9_N"/>
    <property type="match status" value="1"/>
</dbReference>
<organism evidence="9 10">
    <name type="scientific">Bradyrhizobium lupini HPC(L)</name>
    <dbReference type="NCBI Taxonomy" id="1229491"/>
    <lineage>
        <taxon>Bacteria</taxon>
        <taxon>Pseudomonadati</taxon>
        <taxon>Pseudomonadota</taxon>
        <taxon>Alphaproteobacteria</taxon>
        <taxon>Hyphomicrobiales</taxon>
        <taxon>Nitrobacteraceae</taxon>
        <taxon>Bradyrhizobium</taxon>
    </lineage>
</organism>
<dbReference type="InterPro" id="IPR002470">
    <property type="entry name" value="Peptidase_S9A"/>
</dbReference>
<evidence type="ECO:0000256" key="1">
    <source>
        <dbReference type="ARBA" id="ARBA00001070"/>
    </source>
</evidence>
<dbReference type="EMBL" id="AMQQ01000023">
    <property type="protein sequence ID" value="EKJ94821.1"/>
    <property type="molecule type" value="Genomic_DNA"/>
</dbReference>